<sequence length="414" mass="45010">MIEGANDNSNPQQGGPIKPATPMIDPKEKIEKENQSYALTEKLSARPPTAKISPTKRDSRKLFIGGLPATVTDGEFLRFFERFGTVIDSVVMFDRDTRRSRGFGFVTFEDQTVAQTVLNLGDENSNEETDGRPRTGRIMIGGKACEVKAAEPKEASAAANAEHSEGRTGASIKSNQLYNSNSIRRTSSRNSGGSGGYVVSAHSGGKAKVDNSLTREKIASDSGNSRTLKHNNNSSQVADISAPPAPPESYYDSIPYYQRQDIHHYGVQYNPVPVAPGSYYPVSMAPPMGPVGAVYDPYAAYPPQGPHMMPYGHEFYEQDGAPAPLNYVPAPYDLAYYPPDGFNAAPHPAVHPYYQNFHPSMQPGTAGYYPMMTPAVNMAGYHTDGMIPQYNQSGFQVNDKSSSDDDPPSSESKE</sequence>
<dbReference type="EMBL" id="HBGN01004572">
    <property type="protein sequence ID" value="CAD9316627.1"/>
    <property type="molecule type" value="Transcribed_RNA"/>
</dbReference>
<feature type="compositionally biased region" description="Polar residues" evidence="4">
    <location>
        <begin position="1"/>
        <end position="13"/>
    </location>
</feature>
<feature type="region of interest" description="Disordered" evidence="4">
    <location>
        <begin position="1"/>
        <end position="57"/>
    </location>
</feature>
<accession>A0A7S1YR15</accession>
<dbReference type="PROSITE" id="PS50102">
    <property type="entry name" value="RRM"/>
    <property type="match status" value="1"/>
</dbReference>
<feature type="compositionally biased region" description="Basic and acidic residues" evidence="4">
    <location>
        <begin position="207"/>
        <end position="219"/>
    </location>
</feature>
<evidence type="ECO:0000256" key="1">
    <source>
        <dbReference type="ARBA" id="ARBA00022737"/>
    </source>
</evidence>
<keyword evidence="1" id="KW-0677">Repeat</keyword>
<feature type="compositionally biased region" description="Low complexity" evidence="4">
    <location>
        <begin position="179"/>
        <end position="204"/>
    </location>
</feature>
<feature type="region of interest" description="Disordered" evidence="4">
    <location>
        <begin position="154"/>
        <end position="245"/>
    </location>
</feature>
<reference evidence="6" key="1">
    <citation type="submission" date="2021-01" db="EMBL/GenBank/DDBJ databases">
        <authorList>
            <person name="Corre E."/>
            <person name="Pelletier E."/>
            <person name="Niang G."/>
            <person name="Scheremetjew M."/>
            <person name="Finn R."/>
            <person name="Kale V."/>
            <person name="Holt S."/>
            <person name="Cochrane G."/>
            <person name="Meng A."/>
            <person name="Brown T."/>
            <person name="Cohen L."/>
        </authorList>
    </citation>
    <scope>NUCLEOTIDE SEQUENCE</scope>
    <source>
        <strain evidence="6">Pop2</strain>
    </source>
</reference>
<organism evidence="6">
    <name type="scientific">Ditylum brightwellii</name>
    <dbReference type="NCBI Taxonomy" id="49249"/>
    <lineage>
        <taxon>Eukaryota</taxon>
        <taxon>Sar</taxon>
        <taxon>Stramenopiles</taxon>
        <taxon>Ochrophyta</taxon>
        <taxon>Bacillariophyta</taxon>
        <taxon>Mediophyceae</taxon>
        <taxon>Lithodesmiophycidae</taxon>
        <taxon>Lithodesmiales</taxon>
        <taxon>Lithodesmiaceae</taxon>
        <taxon>Ditylum</taxon>
    </lineage>
</organism>
<feature type="compositionally biased region" description="Basic and acidic residues" evidence="4">
    <location>
        <begin position="25"/>
        <end position="34"/>
    </location>
</feature>
<name>A0A7S1YR15_9STRA</name>
<feature type="compositionally biased region" description="Polar residues" evidence="4">
    <location>
        <begin position="221"/>
        <end position="238"/>
    </location>
</feature>
<dbReference type="InterPro" id="IPR000504">
    <property type="entry name" value="RRM_dom"/>
</dbReference>
<feature type="region of interest" description="Disordered" evidence="4">
    <location>
        <begin position="389"/>
        <end position="414"/>
    </location>
</feature>
<feature type="domain" description="RRM" evidence="5">
    <location>
        <begin position="60"/>
        <end position="152"/>
    </location>
</feature>
<dbReference type="GO" id="GO:0003729">
    <property type="term" value="F:mRNA binding"/>
    <property type="evidence" value="ECO:0007669"/>
    <property type="project" value="TreeGrafter"/>
</dbReference>
<dbReference type="SUPFAM" id="SSF54928">
    <property type="entry name" value="RNA-binding domain, RBD"/>
    <property type="match status" value="1"/>
</dbReference>
<dbReference type="Pfam" id="PF00076">
    <property type="entry name" value="RRM_1"/>
    <property type="match status" value="1"/>
</dbReference>
<dbReference type="InterPro" id="IPR035979">
    <property type="entry name" value="RBD_domain_sf"/>
</dbReference>
<keyword evidence="2 3" id="KW-0694">RNA-binding</keyword>
<gene>
    <name evidence="6" type="ORF">DBRI1063_LOCUS3034</name>
</gene>
<evidence type="ECO:0000259" key="5">
    <source>
        <dbReference type="PROSITE" id="PS50102"/>
    </source>
</evidence>
<dbReference type="GO" id="GO:0006417">
    <property type="term" value="P:regulation of translation"/>
    <property type="evidence" value="ECO:0007669"/>
    <property type="project" value="TreeGrafter"/>
</dbReference>
<dbReference type="InterPro" id="IPR012677">
    <property type="entry name" value="Nucleotide-bd_a/b_plait_sf"/>
</dbReference>
<evidence type="ECO:0000256" key="2">
    <source>
        <dbReference type="ARBA" id="ARBA00022884"/>
    </source>
</evidence>
<evidence type="ECO:0000313" key="6">
    <source>
        <dbReference type="EMBL" id="CAD9316627.1"/>
    </source>
</evidence>
<dbReference type="PANTHER" id="PTHR48032">
    <property type="entry name" value="RNA-BINDING PROTEIN MUSASHI HOMOLOG RBP6"/>
    <property type="match status" value="1"/>
</dbReference>
<evidence type="ECO:0000256" key="4">
    <source>
        <dbReference type="SAM" id="MobiDB-lite"/>
    </source>
</evidence>
<dbReference type="PANTHER" id="PTHR48032:SF6">
    <property type="entry name" value="RNA-BINDING (RRM_RBD_RNP MOTIFS) FAMILY PROTEIN"/>
    <property type="match status" value="1"/>
</dbReference>
<protein>
    <recommendedName>
        <fullName evidence="5">RRM domain-containing protein</fullName>
    </recommendedName>
</protein>
<feature type="compositionally biased region" description="Polar residues" evidence="4">
    <location>
        <begin position="389"/>
        <end position="398"/>
    </location>
</feature>
<dbReference type="Gene3D" id="3.30.70.330">
    <property type="match status" value="1"/>
</dbReference>
<dbReference type="AlphaFoldDB" id="A0A7S1YR15"/>
<proteinExistence type="predicted"/>
<dbReference type="SMART" id="SM00360">
    <property type="entry name" value="RRM"/>
    <property type="match status" value="1"/>
</dbReference>
<evidence type="ECO:0000256" key="3">
    <source>
        <dbReference type="PROSITE-ProRule" id="PRU00176"/>
    </source>
</evidence>